<dbReference type="AlphaFoldDB" id="A0A9W7A3U8"/>
<dbReference type="EMBL" id="BRXZ01005176">
    <property type="protein sequence ID" value="GMH61449.1"/>
    <property type="molecule type" value="Genomic_DNA"/>
</dbReference>
<proteinExistence type="predicted"/>
<feature type="non-terminal residue" evidence="1">
    <location>
        <position position="162"/>
    </location>
</feature>
<keyword evidence="2" id="KW-1185">Reference proteome</keyword>
<gene>
    <name evidence="1" type="ORF">TrRE_jg10696</name>
</gene>
<protein>
    <submittedName>
        <fullName evidence="1">Uncharacterized protein</fullName>
    </submittedName>
</protein>
<sequence length="162" mass="17946">MEHCDKNKPFDNDGLRVLQQRLAASFLYATLTNEGKRDLIRDERDKLPASSRDMWDIEDDTPGFSPNEPLADGLKGLNPASVLVGAGVSPSLMHNGHFSRIKDVIHAIPKVQPTIPFSILLNPGLALSDIIDDYREYVKMPLDLDDFIHMGSGSYPQGQSKS</sequence>
<evidence type="ECO:0000313" key="1">
    <source>
        <dbReference type="EMBL" id="GMH61449.1"/>
    </source>
</evidence>
<reference evidence="1" key="1">
    <citation type="submission" date="2022-07" db="EMBL/GenBank/DDBJ databases">
        <title>Genome analysis of Parmales, a sister group of diatoms, reveals the evolutionary specialization of diatoms from phago-mixotrophs to photoautotrophs.</title>
        <authorList>
            <person name="Ban H."/>
            <person name="Sato S."/>
            <person name="Yoshikawa S."/>
            <person name="Kazumasa Y."/>
            <person name="Nakamura Y."/>
            <person name="Ichinomiya M."/>
            <person name="Saitoh K."/>
            <person name="Sato N."/>
            <person name="Blanc-Mathieu R."/>
            <person name="Endo H."/>
            <person name="Kuwata A."/>
            <person name="Ogata H."/>
        </authorList>
    </citation>
    <scope>NUCLEOTIDE SEQUENCE</scope>
</reference>
<evidence type="ECO:0000313" key="2">
    <source>
        <dbReference type="Proteomes" id="UP001165082"/>
    </source>
</evidence>
<name>A0A9W7A3U8_9STRA</name>
<comment type="caution">
    <text evidence="1">The sequence shown here is derived from an EMBL/GenBank/DDBJ whole genome shotgun (WGS) entry which is preliminary data.</text>
</comment>
<dbReference type="Proteomes" id="UP001165082">
    <property type="component" value="Unassembled WGS sequence"/>
</dbReference>
<organism evidence="1 2">
    <name type="scientific">Triparma retinervis</name>
    <dbReference type="NCBI Taxonomy" id="2557542"/>
    <lineage>
        <taxon>Eukaryota</taxon>
        <taxon>Sar</taxon>
        <taxon>Stramenopiles</taxon>
        <taxon>Ochrophyta</taxon>
        <taxon>Bolidophyceae</taxon>
        <taxon>Parmales</taxon>
        <taxon>Triparmaceae</taxon>
        <taxon>Triparma</taxon>
    </lineage>
</organism>
<accession>A0A9W7A3U8</accession>